<comment type="caution">
    <text evidence="3">The sequence shown here is derived from an EMBL/GenBank/DDBJ whole genome shotgun (WGS) entry which is preliminary data.</text>
</comment>
<reference evidence="3" key="1">
    <citation type="submission" date="2021-02" db="EMBL/GenBank/DDBJ databases">
        <authorList>
            <person name="Dougan E. K."/>
            <person name="Rhodes N."/>
            <person name="Thang M."/>
            <person name="Chan C."/>
        </authorList>
    </citation>
    <scope>NUCLEOTIDE SEQUENCE</scope>
</reference>
<dbReference type="Pfam" id="PF03372">
    <property type="entry name" value="Exo_endo_phos"/>
    <property type="match status" value="1"/>
</dbReference>
<dbReference type="InterPro" id="IPR005135">
    <property type="entry name" value="Endo/exonuclease/phosphatase"/>
</dbReference>
<feature type="non-terminal residue" evidence="3">
    <location>
        <position position="435"/>
    </location>
</feature>
<dbReference type="PROSITE" id="PS50948">
    <property type="entry name" value="PAN"/>
    <property type="match status" value="1"/>
</dbReference>
<feature type="region of interest" description="Disordered" evidence="1">
    <location>
        <begin position="195"/>
        <end position="214"/>
    </location>
</feature>
<dbReference type="GO" id="GO:0003824">
    <property type="term" value="F:catalytic activity"/>
    <property type="evidence" value="ECO:0007669"/>
    <property type="project" value="InterPro"/>
</dbReference>
<protein>
    <recommendedName>
        <fullName evidence="2">Apple domain-containing protein</fullName>
    </recommendedName>
</protein>
<keyword evidence="4" id="KW-1185">Reference proteome</keyword>
<dbReference type="SUPFAM" id="SSF56219">
    <property type="entry name" value="DNase I-like"/>
    <property type="match status" value="1"/>
</dbReference>
<dbReference type="EMBL" id="CAJNIZ010028080">
    <property type="protein sequence ID" value="CAE7505132.1"/>
    <property type="molecule type" value="Genomic_DNA"/>
</dbReference>
<accession>A0A812T4B5</accession>
<evidence type="ECO:0000313" key="4">
    <source>
        <dbReference type="Proteomes" id="UP000649617"/>
    </source>
</evidence>
<dbReference type="OrthoDB" id="406928at2759"/>
<name>A0A812T4B5_SYMPI</name>
<dbReference type="Gene3D" id="3.60.10.10">
    <property type="entry name" value="Endonuclease/exonuclease/phosphatase"/>
    <property type="match status" value="1"/>
</dbReference>
<dbReference type="InterPro" id="IPR003609">
    <property type="entry name" value="Pan_app"/>
</dbReference>
<gene>
    <name evidence="3" type="ORF">SPIL2461_LOCUS13090</name>
</gene>
<proteinExistence type="predicted"/>
<evidence type="ECO:0000256" key="1">
    <source>
        <dbReference type="SAM" id="MobiDB-lite"/>
    </source>
</evidence>
<evidence type="ECO:0000259" key="2">
    <source>
        <dbReference type="PROSITE" id="PS50948"/>
    </source>
</evidence>
<feature type="domain" description="Apple" evidence="2">
    <location>
        <begin position="110"/>
        <end position="192"/>
    </location>
</feature>
<dbReference type="AlphaFoldDB" id="A0A812T4B5"/>
<dbReference type="InterPro" id="IPR036691">
    <property type="entry name" value="Endo/exonu/phosph_ase_sf"/>
</dbReference>
<dbReference type="Proteomes" id="UP000649617">
    <property type="component" value="Unassembled WGS sequence"/>
</dbReference>
<evidence type="ECO:0000313" key="3">
    <source>
        <dbReference type="EMBL" id="CAE7505132.1"/>
    </source>
</evidence>
<organism evidence="3 4">
    <name type="scientific">Symbiodinium pilosum</name>
    <name type="common">Dinoflagellate</name>
    <dbReference type="NCBI Taxonomy" id="2952"/>
    <lineage>
        <taxon>Eukaryota</taxon>
        <taxon>Sar</taxon>
        <taxon>Alveolata</taxon>
        <taxon>Dinophyceae</taxon>
        <taxon>Suessiales</taxon>
        <taxon>Symbiodiniaceae</taxon>
        <taxon>Symbiodinium</taxon>
    </lineage>
</organism>
<dbReference type="Gene3D" id="3.50.4.10">
    <property type="entry name" value="Hepatocyte Growth Factor"/>
    <property type="match status" value="1"/>
</dbReference>
<dbReference type="Pfam" id="PF00024">
    <property type="entry name" value="PAN_1"/>
    <property type="match status" value="1"/>
</dbReference>
<sequence length="435" mass="47515">GQTHCNSGPALLQYGSRVRQPDVLSTVSTAQTSSCAPFEEWPHVDNGVTCGGCRALVQTAPYGGVCDTYCASFGHKCVAAAEEKADSCEEQEQKRCDEEISGTSDMLCTCERESEVCWDGVGGLVKEEGNEVGQLETTSLKECESSCNGNDACKSVTFCRKWGVCFLKDRTLSGMEDAQRHEDCKSFFKKPCGSDGVPGPPWSGGGGGGGGGGEGDQPLVVTVVSYNLFWWNAFGQNPWKSDHIIRNIKNNLKPDSIGLQECDEPGRVGNGAGLQRASKFDGAQGIMVKPGLFKTGDAGSRDLQATGKWGPRYVTWVELMDEKSGRTFWHFNTHWCVHNGNGRVCNEDVRYRGAQNMLDVIKEKAADLPVVITGDFNARLEERGPQHFLANGFELAENAWVDCIFYSHHWELRSHGTGDAAHSDHRPIFAKLQLK</sequence>
<feature type="compositionally biased region" description="Gly residues" evidence="1">
    <location>
        <begin position="202"/>
        <end position="214"/>
    </location>
</feature>